<evidence type="ECO:0000259" key="9">
    <source>
        <dbReference type="Pfam" id="PF02776"/>
    </source>
</evidence>
<dbReference type="GO" id="GO:0070204">
    <property type="term" value="F:2-succinyl-5-enolpyruvyl-6-hydroxy-3-cyclohexene-1-carboxylic-acid synthase activity"/>
    <property type="evidence" value="ECO:0007669"/>
    <property type="project" value="UniProtKB-EC"/>
</dbReference>
<comment type="subunit">
    <text evidence="7">Homodimer.</text>
</comment>
<comment type="cofactor">
    <cofactor evidence="7">
        <name>thiamine diphosphate</name>
        <dbReference type="ChEBI" id="CHEBI:58937"/>
    </cofactor>
    <text evidence="7">Binds 1 thiamine pyrophosphate per subunit.</text>
</comment>
<dbReference type="PANTHER" id="PTHR42916:SF1">
    <property type="entry name" value="PROTEIN PHYLLO, CHLOROPLASTIC"/>
    <property type="match status" value="1"/>
</dbReference>
<keyword evidence="2 7" id="KW-0808">Transferase</keyword>
<keyword evidence="3 7" id="KW-0479">Metal-binding</keyword>
<dbReference type="Gene3D" id="3.40.50.970">
    <property type="match status" value="2"/>
</dbReference>
<evidence type="ECO:0000259" key="8">
    <source>
        <dbReference type="Pfam" id="PF02775"/>
    </source>
</evidence>
<dbReference type="Proteomes" id="UP001207918">
    <property type="component" value="Unassembled WGS sequence"/>
</dbReference>
<comment type="catalytic activity">
    <reaction evidence="7">
        <text>isochorismate + 2-oxoglutarate + H(+) = 5-enolpyruvoyl-6-hydroxy-2-succinyl-cyclohex-3-ene-1-carboxylate + CO2</text>
        <dbReference type="Rhea" id="RHEA:25593"/>
        <dbReference type="ChEBI" id="CHEBI:15378"/>
        <dbReference type="ChEBI" id="CHEBI:16526"/>
        <dbReference type="ChEBI" id="CHEBI:16810"/>
        <dbReference type="ChEBI" id="CHEBI:29780"/>
        <dbReference type="ChEBI" id="CHEBI:58818"/>
        <dbReference type="EC" id="2.2.1.9"/>
    </reaction>
</comment>
<dbReference type="InterPro" id="IPR011766">
    <property type="entry name" value="TPP_enzyme_TPP-bd"/>
</dbReference>
<evidence type="ECO:0000256" key="5">
    <source>
        <dbReference type="ARBA" id="ARBA00023052"/>
    </source>
</evidence>
<dbReference type="InterPro" id="IPR029035">
    <property type="entry name" value="DHS-like_NAD/FAD-binding_dom"/>
</dbReference>
<dbReference type="Pfam" id="PF16582">
    <property type="entry name" value="TPP_enzyme_M_2"/>
    <property type="match status" value="1"/>
</dbReference>
<gene>
    <name evidence="7 11" type="primary">menD</name>
    <name evidence="11" type="ORF">J6I44_10980</name>
</gene>
<feature type="domain" description="Menaquinone biosynthesis protein MenD middle" evidence="10">
    <location>
        <begin position="202"/>
        <end position="371"/>
    </location>
</feature>
<keyword evidence="4 7" id="KW-0460">Magnesium</keyword>
<keyword evidence="1 7" id="KW-0474">Menaquinone biosynthesis</keyword>
<reference evidence="11 12" key="1">
    <citation type="submission" date="2021-03" db="EMBL/GenBank/DDBJ databases">
        <title>Aliifodinibius sp. nov., a new bacterium isolated from saline soil.</title>
        <authorList>
            <person name="Galisteo C."/>
            <person name="De La Haba R."/>
            <person name="Sanchez-Porro C."/>
            <person name="Ventosa A."/>
        </authorList>
    </citation>
    <scope>NUCLEOTIDE SEQUENCE [LARGE SCALE GENOMIC DNA]</scope>
    <source>
        <strain evidence="11 12">1BSP15-2V2</strain>
    </source>
</reference>
<dbReference type="PIRSF" id="PIRSF004983">
    <property type="entry name" value="MenD"/>
    <property type="match status" value="1"/>
</dbReference>
<evidence type="ECO:0000313" key="12">
    <source>
        <dbReference type="Proteomes" id="UP001207918"/>
    </source>
</evidence>
<feature type="domain" description="Thiamine pyrophosphate enzyme N-terminal TPP-binding" evidence="9">
    <location>
        <begin position="15"/>
        <end position="127"/>
    </location>
</feature>
<dbReference type="HAMAP" id="MF_01659">
    <property type="entry name" value="MenD"/>
    <property type="match status" value="1"/>
</dbReference>
<dbReference type="SUPFAM" id="SSF52518">
    <property type="entry name" value="Thiamin diphosphate-binding fold (THDP-binding)"/>
    <property type="match status" value="2"/>
</dbReference>
<evidence type="ECO:0000256" key="3">
    <source>
        <dbReference type="ARBA" id="ARBA00022723"/>
    </source>
</evidence>
<feature type="domain" description="Thiamine pyrophosphate enzyme TPP-binding" evidence="8">
    <location>
        <begin position="430"/>
        <end position="546"/>
    </location>
</feature>
<keyword evidence="5 7" id="KW-0786">Thiamine pyrophosphate</keyword>
<evidence type="ECO:0000256" key="1">
    <source>
        <dbReference type="ARBA" id="ARBA00022428"/>
    </source>
</evidence>
<organism evidence="11 12">
    <name type="scientific">Fodinibius salsisoli</name>
    <dbReference type="NCBI Taxonomy" id="2820877"/>
    <lineage>
        <taxon>Bacteria</taxon>
        <taxon>Pseudomonadati</taxon>
        <taxon>Balneolota</taxon>
        <taxon>Balneolia</taxon>
        <taxon>Balneolales</taxon>
        <taxon>Balneolaceae</taxon>
        <taxon>Fodinibius</taxon>
    </lineage>
</organism>
<accession>A0ABT3PNC0</accession>
<dbReference type="Pfam" id="PF02776">
    <property type="entry name" value="TPP_enzyme_N"/>
    <property type="match status" value="1"/>
</dbReference>
<dbReference type="InterPro" id="IPR029061">
    <property type="entry name" value="THDP-binding"/>
</dbReference>
<evidence type="ECO:0000259" key="10">
    <source>
        <dbReference type="Pfam" id="PF16582"/>
    </source>
</evidence>
<evidence type="ECO:0000313" key="11">
    <source>
        <dbReference type="EMBL" id="MCW9707383.1"/>
    </source>
</evidence>
<evidence type="ECO:0000256" key="4">
    <source>
        <dbReference type="ARBA" id="ARBA00022842"/>
    </source>
</evidence>
<keyword evidence="6 7" id="KW-0464">Manganese</keyword>
<keyword evidence="12" id="KW-1185">Reference proteome</keyword>
<dbReference type="SUPFAM" id="SSF52467">
    <property type="entry name" value="DHS-like NAD/FAD-binding domain"/>
    <property type="match status" value="1"/>
</dbReference>
<dbReference type="CDD" id="cd02009">
    <property type="entry name" value="TPP_SHCHC_synthase"/>
    <property type="match status" value="1"/>
</dbReference>
<dbReference type="RefSeq" id="WP_265766158.1">
    <property type="nucleotide sequence ID" value="NZ_JAGGJA010000006.1"/>
</dbReference>
<sequence>MTDLDDRDTPFYWTTLFVRTLVDHGVQHVVISPGSRSTPLTLAAAAHPALKKHIILDERSAAFTALGIGKATGTPPVLVCTSGTALANYYPAVIEARQSGIPLILATADRPPHLRATGANQAIDQLKIFGDYPVFFHEVGEPRSAQIDRNRLQMLARQTISMAQDKRGPVHLNFPFRKPLEPNPAFVTKIEEENRADSPSSQYDSSRAVFPITDAIKRVIAKSKRPLIIVGPTAANDDTSTVAALAEKLHCPILTESTVDSKYTIEGFAGFLRNKKVAKQHQPDLILRFGFQPTAKALEVALKEWNCTNHYHFASTDDWQDATFSGSRHLPWLGKKLLLEEVSASTDTAWLNHWQQTEAAFDNHFEQSIGQSKTITDGHIYTEILPQCNEDKFIAVSNSFPARDIQLFGPKATQYDLFLNRGASGIDGVTSTAMGISLATQQPGVLFTGDLAFLHDSNALLSQKIIDQHLTIIVINNSGGSIFRMLPIEQHDNYFKEYFETPQSVDIQQLVAAHDIPFHRITTLAKLQNFDLNKWQADHSGLSVIECQTDADASMKLRKNIWDFQ</sequence>
<dbReference type="InterPro" id="IPR032264">
    <property type="entry name" value="MenD_middle"/>
</dbReference>
<dbReference type="NCBIfam" id="TIGR00173">
    <property type="entry name" value="menD"/>
    <property type="match status" value="1"/>
</dbReference>
<comment type="similarity">
    <text evidence="7">Belongs to the TPP enzyme family. MenD subfamily.</text>
</comment>
<dbReference type="CDD" id="cd07037">
    <property type="entry name" value="TPP_PYR_MenD"/>
    <property type="match status" value="1"/>
</dbReference>
<comment type="pathway">
    <text evidence="7">Quinol/quinone metabolism; 1,4-dihydroxy-2-naphthoate biosynthesis; 1,4-dihydroxy-2-naphthoate from chorismate: step 2/7.</text>
</comment>
<comment type="cofactor">
    <cofactor evidence="7">
        <name>Mg(2+)</name>
        <dbReference type="ChEBI" id="CHEBI:18420"/>
    </cofactor>
    <cofactor evidence="7">
        <name>Mn(2+)</name>
        <dbReference type="ChEBI" id="CHEBI:29035"/>
    </cofactor>
</comment>
<proteinExistence type="inferred from homology"/>
<evidence type="ECO:0000256" key="7">
    <source>
        <dbReference type="HAMAP-Rule" id="MF_01659"/>
    </source>
</evidence>
<name>A0ABT3PNC0_9BACT</name>
<evidence type="ECO:0000256" key="6">
    <source>
        <dbReference type="ARBA" id="ARBA00023211"/>
    </source>
</evidence>
<protein>
    <recommendedName>
        <fullName evidence="7">2-succinyl-5-enolpyruvyl-6-hydroxy-3-cyclohexene-1-carboxylate synthase</fullName>
        <shortName evidence="7">SEPHCHC synthase</shortName>
        <ecNumber evidence="7">2.2.1.9</ecNumber>
    </recommendedName>
    <alternativeName>
        <fullName evidence="7">Menaquinone biosynthesis protein MenD</fullName>
    </alternativeName>
</protein>
<dbReference type="EC" id="2.2.1.9" evidence="7"/>
<dbReference type="EMBL" id="JAGGJA010000006">
    <property type="protein sequence ID" value="MCW9707383.1"/>
    <property type="molecule type" value="Genomic_DNA"/>
</dbReference>
<dbReference type="Pfam" id="PF02775">
    <property type="entry name" value="TPP_enzyme_C"/>
    <property type="match status" value="1"/>
</dbReference>
<dbReference type="InterPro" id="IPR004433">
    <property type="entry name" value="MenaQ_synth_MenD"/>
</dbReference>
<comment type="caution">
    <text evidence="11">The sequence shown here is derived from an EMBL/GenBank/DDBJ whole genome shotgun (WGS) entry which is preliminary data.</text>
</comment>
<evidence type="ECO:0000256" key="2">
    <source>
        <dbReference type="ARBA" id="ARBA00022679"/>
    </source>
</evidence>
<dbReference type="Gene3D" id="3.40.50.1220">
    <property type="entry name" value="TPP-binding domain"/>
    <property type="match status" value="1"/>
</dbReference>
<dbReference type="InterPro" id="IPR012001">
    <property type="entry name" value="Thiamin_PyroP_enz_TPP-bd_dom"/>
</dbReference>
<dbReference type="PANTHER" id="PTHR42916">
    <property type="entry name" value="2-SUCCINYL-5-ENOLPYRUVYL-6-HYDROXY-3-CYCLOHEXENE-1-CARBOXYLATE SYNTHASE"/>
    <property type="match status" value="1"/>
</dbReference>
<comment type="function">
    <text evidence="7">Catalyzes the thiamine diphosphate-dependent decarboxylation of 2-oxoglutarate and the subsequent addition of the resulting succinic semialdehyde-thiamine pyrophosphate anion to isochorismate to yield 2-succinyl-5-enolpyruvyl-6-hydroxy-3-cyclohexene-1-carboxylate (SEPHCHC).</text>
</comment>
<comment type="pathway">
    <text evidence="7">Quinol/quinone metabolism; menaquinone biosynthesis.</text>
</comment>